<name>A0AAI9L4Z7_PECCC</name>
<dbReference type="InterPro" id="IPR001647">
    <property type="entry name" value="HTH_TetR"/>
</dbReference>
<evidence type="ECO:0000313" key="8">
    <source>
        <dbReference type="EMBL" id="GLV71399.1"/>
    </source>
</evidence>
<dbReference type="EMBL" id="BRLF01000011">
    <property type="protein sequence ID" value="GKX48924.1"/>
    <property type="molecule type" value="Genomic_DNA"/>
</dbReference>
<evidence type="ECO:0000259" key="6">
    <source>
        <dbReference type="PROSITE" id="PS50977"/>
    </source>
</evidence>
<evidence type="ECO:0000256" key="1">
    <source>
        <dbReference type="ARBA" id="ARBA00022491"/>
    </source>
</evidence>
<keyword evidence="9" id="KW-1185">Reference proteome</keyword>
<dbReference type="SUPFAM" id="SSF46689">
    <property type="entry name" value="Homeodomain-like"/>
    <property type="match status" value="1"/>
</dbReference>
<protein>
    <recommendedName>
        <fullName evidence="6">HTH tetR-type domain-containing protein</fullName>
    </recommendedName>
</protein>
<dbReference type="InterPro" id="IPR039538">
    <property type="entry name" value="BetI_C"/>
</dbReference>
<keyword evidence="2" id="KW-0805">Transcription regulation</keyword>
<dbReference type="InterPro" id="IPR050109">
    <property type="entry name" value="HTH-type_TetR-like_transc_reg"/>
</dbReference>
<keyword evidence="4" id="KW-0804">Transcription</keyword>
<evidence type="ECO:0000256" key="2">
    <source>
        <dbReference type="ARBA" id="ARBA00023015"/>
    </source>
</evidence>
<comment type="caution">
    <text evidence="8">The sequence shown here is derived from an EMBL/GenBank/DDBJ whole genome shotgun (WGS) entry which is preliminary data.</text>
</comment>
<evidence type="ECO:0000313" key="9">
    <source>
        <dbReference type="Proteomes" id="UP001058167"/>
    </source>
</evidence>
<dbReference type="InterPro" id="IPR009057">
    <property type="entry name" value="Homeodomain-like_sf"/>
</dbReference>
<keyword evidence="3 5" id="KW-0238">DNA-binding</keyword>
<dbReference type="Proteomes" id="UP001165145">
    <property type="component" value="Unassembled WGS sequence"/>
</dbReference>
<gene>
    <name evidence="8" type="ORF">Pcaca03_38430</name>
    <name evidence="7" type="ORF">SOASR016_36760</name>
</gene>
<feature type="DNA-binding region" description="H-T-H motif" evidence="5">
    <location>
        <begin position="51"/>
        <end position="70"/>
    </location>
</feature>
<dbReference type="PROSITE" id="PS50977">
    <property type="entry name" value="HTH_TETR_2"/>
    <property type="match status" value="1"/>
</dbReference>
<dbReference type="Proteomes" id="UP001058167">
    <property type="component" value="Unassembled WGS sequence"/>
</dbReference>
<dbReference type="PANTHER" id="PTHR30055">
    <property type="entry name" value="HTH-TYPE TRANSCRIPTIONAL REGULATOR RUTR"/>
    <property type="match status" value="1"/>
</dbReference>
<accession>A0AAI9L4Z7</accession>
<reference evidence="8" key="2">
    <citation type="submission" date="2023-02" db="EMBL/GenBank/DDBJ databases">
        <title>Pectobacterium carotovorum subsp. carotovorum NBRC 12380.</title>
        <authorList>
            <person name="Ichikawa N."/>
            <person name="Sato H."/>
            <person name="Tonouchi N."/>
        </authorList>
    </citation>
    <scope>NUCLEOTIDE SEQUENCE</scope>
    <source>
        <strain evidence="8">NBRC 12380</strain>
    </source>
</reference>
<evidence type="ECO:0000256" key="4">
    <source>
        <dbReference type="ARBA" id="ARBA00023163"/>
    </source>
</evidence>
<dbReference type="Pfam" id="PF00440">
    <property type="entry name" value="TetR_N"/>
    <property type="match status" value="1"/>
</dbReference>
<dbReference type="EMBL" id="BSRL01000011">
    <property type="protein sequence ID" value="GLV71399.1"/>
    <property type="molecule type" value="Genomic_DNA"/>
</dbReference>
<dbReference type="SUPFAM" id="SSF48498">
    <property type="entry name" value="Tetracyclin repressor-like, C-terminal domain"/>
    <property type="match status" value="1"/>
</dbReference>
<dbReference type="AlphaFoldDB" id="A0AAI9L4Z7"/>
<evidence type="ECO:0000313" key="10">
    <source>
        <dbReference type="Proteomes" id="UP001165145"/>
    </source>
</evidence>
<organism evidence="8 10">
    <name type="scientific">Pectobacterium carotovorum subsp. carotovorum</name>
    <name type="common">Erwinia carotovora subsp. carotovora</name>
    <dbReference type="NCBI Taxonomy" id="555"/>
    <lineage>
        <taxon>Bacteria</taxon>
        <taxon>Pseudomonadati</taxon>
        <taxon>Pseudomonadota</taxon>
        <taxon>Gammaproteobacteria</taxon>
        <taxon>Enterobacterales</taxon>
        <taxon>Pectobacteriaceae</taxon>
        <taxon>Pectobacterium</taxon>
    </lineage>
</organism>
<dbReference type="PRINTS" id="PR00455">
    <property type="entry name" value="HTHTETR"/>
</dbReference>
<feature type="domain" description="HTH tetR-type" evidence="6">
    <location>
        <begin position="28"/>
        <end position="88"/>
    </location>
</feature>
<evidence type="ECO:0000313" key="7">
    <source>
        <dbReference type="EMBL" id="GKX48924.1"/>
    </source>
</evidence>
<dbReference type="GO" id="GO:0003700">
    <property type="term" value="F:DNA-binding transcription factor activity"/>
    <property type="evidence" value="ECO:0007669"/>
    <property type="project" value="TreeGrafter"/>
</dbReference>
<sequence length="212" mass="23588">MSGCSRAKIVFEHLLKVNAGTVMKETTTALKDKILDGAIELFIEKGIEKVTTRELAEHVGISRSHLYHYFPDWQTLSIEALTAFMQADLEDVAAEIATLPPKEKLHALVKNYLPDTTDVIWNLYGSLWQLAVHNSAYAELAHVMTEKWSALLENIIASGVASGAFKHTDTQRVSRQLGALLNGYSDHLIINPDPADFQQATEDIGDFIQRVL</sequence>
<dbReference type="GO" id="GO:0000976">
    <property type="term" value="F:transcription cis-regulatory region binding"/>
    <property type="evidence" value="ECO:0007669"/>
    <property type="project" value="TreeGrafter"/>
</dbReference>
<dbReference type="Gene3D" id="1.10.357.10">
    <property type="entry name" value="Tetracycline Repressor, domain 2"/>
    <property type="match status" value="1"/>
</dbReference>
<dbReference type="InterPro" id="IPR036271">
    <property type="entry name" value="Tet_transcr_reg_TetR-rel_C_sf"/>
</dbReference>
<evidence type="ECO:0000256" key="3">
    <source>
        <dbReference type="ARBA" id="ARBA00023125"/>
    </source>
</evidence>
<evidence type="ECO:0000256" key="5">
    <source>
        <dbReference type="PROSITE-ProRule" id="PRU00335"/>
    </source>
</evidence>
<reference evidence="7" key="1">
    <citation type="submission" date="2022-06" db="EMBL/GenBank/DDBJ databases">
        <title>Draft genome sequences of Pectobacterium carotovorum subsp. carotovorum str. NBRC12380.</title>
        <authorList>
            <person name="Wakabayashi Y."/>
            <person name="Kojima K."/>
        </authorList>
    </citation>
    <scope>NUCLEOTIDE SEQUENCE</scope>
    <source>
        <strain evidence="7">NBRC 12380</strain>
    </source>
</reference>
<keyword evidence="1" id="KW-0678">Repressor</keyword>
<dbReference type="PANTHER" id="PTHR30055:SF234">
    <property type="entry name" value="HTH-TYPE TRANSCRIPTIONAL REGULATOR BETI"/>
    <property type="match status" value="1"/>
</dbReference>
<dbReference type="Pfam" id="PF13977">
    <property type="entry name" value="TetR_C_6"/>
    <property type="match status" value="1"/>
</dbReference>
<proteinExistence type="predicted"/>